<evidence type="ECO:0000313" key="8">
    <source>
        <dbReference type="EMBL" id="OUM91163.1"/>
    </source>
</evidence>
<dbReference type="GO" id="GO:0005886">
    <property type="term" value="C:plasma membrane"/>
    <property type="evidence" value="ECO:0007669"/>
    <property type="project" value="UniProtKB-SubCell"/>
</dbReference>
<feature type="transmembrane region" description="Helical" evidence="6">
    <location>
        <begin position="21"/>
        <end position="40"/>
    </location>
</feature>
<dbReference type="PIRSF" id="PIRSF018968">
    <property type="entry name" value="ABC_permease_BceB"/>
    <property type="match status" value="1"/>
</dbReference>
<feature type="transmembrane region" description="Helical" evidence="6">
    <location>
        <begin position="154"/>
        <end position="175"/>
    </location>
</feature>
<accession>A0A1Y3PUZ2</accession>
<feature type="transmembrane region" description="Helical" evidence="6">
    <location>
        <begin position="531"/>
        <end position="554"/>
    </location>
</feature>
<dbReference type="PANTHER" id="PTHR46795:SF1">
    <property type="entry name" value="ABC TRANSPORTER PERMEASE PROTEIN"/>
    <property type="match status" value="1"/>
</dbReference>
<feature type="transmembrane region" description="Helical" evidence="6">
    <location>
        <begin position="222"/>
        <end position="244"/>
    </location>
</feature>
<feature type="transmembrane region" description="Helical" evidence="6">
    <location>
        <begin position="195"/>
        <end position="216"/>
    </location>
</feature>
<evidence type="ECO:0000256" key="1">
    <source>
        <dbReference type="ARBA" id="ARBA00004651"/>
    </source>
</evidence>
<dbReference type="EMBL" id="LZRT01000004">
    <property type="protein sequence ID" value="OUM91163.1"/>
    <property type="molecule type" value="Genomic_DNA"/>
</dbReference>
<dbReference type="AlphaFoldDB" id="A0A1Y3PUZ2"/>
<dbReference type="Pfam" id="PF02687">
    <property type="entry name" value="FtsX"/>
    <property type="match status" value="1"/>
</dbReference>
<evidence type="ECO:0000256" key="6">
    <source>
        <dbReference type="PIRNR" id="PIRNR018968"/>
    </source>
</evidence>
<reference evidence="9" key="1">
    <citation type="submission" date="2016-06" db="EMBL/GenBank/DDBJ databases">
        <authorList>
            <person name="Nascimento L."/>
            <person name="Pereira R.V."/>
            <person name="Martins L.F."/>
            <person name="Quaggio R.B."/>
            <person name="Silva A.M."/>
            <person name="Setubal J.C."/>
        </authorList>
    </citation>
    <scope>NUCLEOTIDE SEQUENCE [LARGE SCALE GENOMIC DNA]</scope>
</reference>
<dbReference type="PANTHER" id="PTHR46795">
    <property type="entry name" value="ABC TRANSPORTER PERMEASE-RELATED-RELATED"/>
    <property type="match status" value="1"/>
</dbReference>
<proteinExistence type="inferred from homology"/>
<feature type="transmembrane region" description="Helical" evidence="6">
    <location>
        <begin position="588"/>
        <end position="607"/>
    </location>
</feature>
<protein>
    <recommendedName>
        <fullName evidence="7">ABC3 transporter permease C-terminal domain-containing protein</fullName>
    </recommendedName>
</protein>
<feature type="transmembrane region" description="Helical" evidence="6">
    <location>
        <begin position="107"/>
        <end position="134"/>
    </location>
</feature>
<dbReference type="InterPro" id="IPR003838">
    <property type="entry name" value="ABC3_permease_C"/>
</dbReference>
<dbReference type="Proteomes" id="UP000196475">
    <property type="component" value="Unassembled WGS sequence"/>
</dbReference>
<gene>
    <name evidence="8" type="ORF">BAA01_09735</name>
</gene>
<keyword evidence="6" id="KW-0813">Transport</keyword>
<comment type="caution">
    <text evidence="8">The sequence shown here is derived from an EMBL/GenBank/DDBJ whole genome shotgun (WGS) entry which is preliminary data.</text>
</comment>
<evidence type="ECO:0000256" key="4">
    <source>
        <dbReference type="ARBA" id="ARBA00022989"/>
    </source>
</evidence>
<feature type="transmembrane region" description="Helical" evidence="6">
    <location>
        <begin position="284"/>
        <end position="306"/>
    </location>
</feature>
<sequence>MTFRRFALKNVQGHWQRYLTYFLSSVFAVTVFYLYASFILHPDVIAGKIRGRALVQQGMVAAEVVILVFSFFFVLYSNEAFIRSRKKEFGLLTLFGMTRRQLQKLIYYENTLVSTVAILAGLALGTLFLKLFLMGMTELLDVEAPLRFQLVPKAMILTAAGYFILYQLITLVMLFRIRRQEVVELLKESRKMRPLPAFSVWLVLVAVLCIGAGYTMAYTVTLMSALVLVLPIVILTTVGTYFLYTQASVAFFRWLRKNRHVAYQGPRLVTISQLIFKLRDNARVLFLVSIINAVVLTATGAVYITYQDIERQHRGMYPQTFSFVEKGAGSHQVIRPEKVKAILQEDGAEVAYETKQVIFAVPARLKNTMADNMWSGKSVDVELSVMSNSDYNRLAANRPELVPLVLKPGEAGYVLPDYLTFDQGEKQLTTQIMGERATFRLVQRIGVPLLTIPELGRRGAGFFLILSDADYQRWMQVIPEQEKYAVYAYELKNWQTAQPTIDKILAQIPEDKRDHFASGVQFYLSSKQANALTLFIGAFVSLLFFIAGGSLIYFKLITELPDDTSQYRMLNRLGMTGKELKRVVTSQVALLFFIPFFVGVVHAVFAYKAIGNLLMILGGSMDGWGTLWMSGLTIFSVFFLLQLVYFLLTRNIYLRSLSRASR</sequence>
<evidence type="ECO:0000259" key="7">
    <source>
        <dbReference type="Pfam" id="PF02687"/>
    </source>
</evidence>
<evidence type="ECO:0000256" key="5">
    <source>
        <dbReference type="ARBA" id="ARBA00023136"/>
    </source>
</evidence>
<evidence type="ECO:0000256" key="3">
    <source>
        <dbReference type="ARBA" id="ARBA00022692"/>
    </source>
</evidence>
<keyword evidence="3 6" id="KW-0812">Transmembrane</keyword>
<dbReference type="InterPro" id="IPR052536">
    <property type="entry name" value="ABC-4_Integral_Memb_Prot"/>
</dbReference>
<keyword evidence="5 6" id="KW-0472">Membrane</keyword>
<name>A0A1Y3PUZ2_9BACI</name>
<keyword evidence="4 6" id="KW-1133">Transmembrane helix</keyword>
<feature type="domain" description="ABC3 transporter permease C-terminal" evidence="7">
    <location>
        <begin position="64"/>
        <end position="181"/>
    </location>
</feature>
<organism evidence="8 9">
    <name type="scientific">Bacillus thermozeamaize</name>
    <dbReference type="NCBI Taxonomy" id="230954"/>
    <lineage>
        <taxon>Bacteria</taxon>
        <taxon>Bacillati</taxon>
        <taxon>Bacillota</taxon>
        <taxon>Bacilli</taxon>
        <taxon>Bacillales</taxon>
        <taxon>Bacillaceae</taxon>
        <taxon>Bacillus</taxon>
    </lineage>
</organism>
<evidence type="ECO:0000313" key="9">
    <source>
        <dbReference type="Proteomes" id="UP000196475"/>
    </source>
</evidence>
<comment type="subcellular location">
    <subcellularLocation>
        <location evidence="1 6">Cell membrane</location>
        <topology evidence="1 6">Multi-pass membrane protein</topology>
    </subcellularLocation>
</comment>
<feature type="transmembrane region" description="Helical" evidence="6">
    <location>
        <begin position="627"/>
        <end position="648"/>
    </location>
</feature>
<dbReference type="InterPro" id="IPR027022">
    <property type="entry name" value="ABC_permease_BceB-typ"/>
</dbReference>
<keyword evidence="2 6" id="KW-1003">Cell membrane</keyword>
<feature type="transmembrane region" description="Helical" evidence="6">
    <location>
        <begin position="60"/>
        <end position="77"/>
    </location>
</feature>
<comment type="similarity">
    <text evidence="6">Belongs to the ABC-4 integral membrane protein family.</text>
</comment>
<dbReference type="GO" id="GO:0055085">
    <property type="term" value="P:transmembrane transport"/>
    <property type="evidence" value="ECO:0007669"/>
    <property type="project" value="UniProtKB-UniRule"/>
</dbReference>
<evidence type="ECO:0000256" key="2">
    <source>
        <dbReference type="ARBA" id="ARBA00022475"/>
    </source>
</evidence>